<accession>A0ABP1YBZ6</accession>
<protein>
    <submittedName>
        <fullName evidence="1">Uncharacterized protein</fullName>
    </submittedName>
</protein>
<name>A0ABP1YBZ6_YEREN</name>
<reference evidence="1 2" key="1">
    <citation type="submission" date="2015-03" db="EMBL/GenBank/DDBJ databases">
        <authorList>
            <consortium name="Pathogen Informatics"/>
            <person name="Murphy D."/>
        </authorList>
    </citation>
    <scope>NUCLEOTIDE SEQUENCE [LARGE SCALE GENOMIC DNA]</scope>
    <source>
        <strain evidence="1 2">IP05342</strain>
    </source>
</reference>
<evidence type="ECO:0000313" key="1">
    <source>
        <dbReference type="EMBL" id="CNE47834.1"/>
    </source>
</evidence>
<gene>
    <name evidence="1" type="ORF">ERS137959_03887</name>
</gene>
<sequence length="119" mass="12684">MSNFELIGRYRNRLVAAKLDSLQRNTGSTCVIKKSSKGKIISVQLTAEVLTRALEQFELVAIEGQGKATANANVLALYQSCLKKMGGMSSMGHAFMDDLIEESIGASDDPSASAGQVVT</sequence>
<dbReference type="Proteomes" id="UP000041601">
    <property type="component" value="Unassembled WGS sequence"/>
</dbReference>
<organism evidence="1 2">
    <name type="scientific">Yersinia enterocolitica</name>
    <dbReference type="NCBI Taxonomy" id="630"/>
    <lineage>
        <taxon>Bacteria</taxon>
        <taxon>Pseudomonadati</taxon>
        <taxon>Pseudomonadota</taxon>
        <taxon>Gammaproteobacteria</taxon>
        <taxon>Enterobacterales</taxon>
        <taxon>Yersiniaceae</taxon>
        <taxon>Yersinia</taxon>
    </lineage>
</organism>
<proteinExistence type="predicted"/>
<keyword evidence="2" id="KW-1185">Reference proteome</keyword>
<dbReference type="EMBL" id="CPXJ01000060">
    <property type="protein sequence ID" value="CNE47834.1"/>
    <property type="molecule type" value="Genomic_DNA"/>
</dbReference>
<dbReference type="RefSeq" id="WP_050156742.1">
    <property type="nucleotide sequence ID" value="NZ_CPXJ01000060.1"/>
</dbReference>
<evidence type="ECO:0000313" key="2">
    <source>
        <dbReference type="Proteomes" id="UP000041601"/>
    </source>
</evidence>
<comment type="caution">
    <text evidence="1">The sequence shown here is derived from an EMBL/GenBank/DDBJ whole genome shotgun (WGS) entry which is preliminary data.</text>
</comment>